<evidence type="ECO:0000256" key="5">
    <source>
        <dbReference type="SAM" id="MobiDB-lite"/>
    </source>
</evidence>
<proteinExistence type="predicted"/>
<feature type="region of interest" description="Disordered" evidence="5">
    <location>
        <begin position="1"/>
        <end position="191"/>
    </location>
</feature>
<feature type="region of interest" description="Disordered" evidence="5">
    <location>
        <begin position="320"/>
        <end position="342"/>
    </location>
</feature>
<feature type="region of interest" description="Disordered" evidence="5">
    <location>
        <begin position="232"/>
        <end position="270"/>
    </location>
</feature>
<evidence type="ECO:0000256" key="3">
    <source>
        <dbReference type="ARBA" id="ARBA00022989"/>
    </source>
</evidence>
<dbReference type="GeneID" id="75834350"/>
<keyword evidence="3" id="KW-1133">Transmembrane helix</keyword>
<evidence type="ECO:0000256" key="4">
    <source>
        <dbReference type="ARBA" id="ARBA00023136"/>
    </source>
</evidence>
<comment type="caution">
    <text evidence="7">The sequence shown here is derived from an EMBL/GenBank/DDBJ whole genome shotgun (WGS) entry which is preliminary data.</text>
</comment>
<feature type="compositionally biased region" description="Acidic residues" evidence="5">
    <location>
        <begin position="114"/>
        <end position="124"/>
    </location>
</feature>
<feature type="compositionally biased region" description="Low complexity" evidence="5">
    <location>
        <begin position="162"/>
        <end position="176"/>
    </location>
</feature>
<evidence type="ECO:0000313" key="7">
    <source>
        <dbReference type="EMBL" id="KAI6784784.1"/>
    </source>
</evidence>
<dbReference type="GO" id="GO:0034993">
    <property type="term" value="C:meiotic nuclear membrane microtubule tethering complex"/>
    <property type="evidence" value="ECO:0007669"/>
    <property type="project" value="TreeGrafter"/>
</dbReference>
<organism evidence="7 8">
    <name type="scientific">Emericellopsis cladophorae</name>
    <dbReference type="NCBI Taxonomy" id="2686198"/>
    <lineage>
        <taxon>Eukaryota</taxon>
        <taxon>Fungi</taxon>
        <taxon>Dikarya</taxon>
        <taxon>Ascomycota</taxon>
        <taxon>Pezizomycotina</taxon>
        <taxon>Sordariomycetes</taxon>
        <taxon>Hypocreomycetidae</taxon>
        <taxon>Hypocreales</taxon>
        <taxon>Bionectriaceae</taxon>
        <taxon>Emericellopsis</taxon>
    </lineage>
</organism>
<dbReference type="InterPro" id="IPR012919">
    <property type="entry name" value="SUN_dom"/>
</dbReference>
<comment type="subcellular location">
    <subcellularLocation>
        <location evidence="1">Membrane</location>
    </subcellularLocation>
</comment>
<accession>A0A9P9Y8L1</accession>
<keyword evidence="8" id="KW-1185">Reference proteome</keyword>
<dbReference type="RefSeq" id="XP_051365640.1">
    <property type="nucleotide sequence ID" value="XM_051502450.1"/>
</dbReference>
<keyword evidence="4" id="KW-0472">Membrane</keyword>
<dbReference type="PANTHER" id="PTHR12911:SF8">
    <property type="entry name" value="KLAROID PROTEIN-RELATED"/>
    <property type="match status" value="1"/>
</dbReference>
<dbReference type="PROSITE" id="PS51469">
    <property type="entry name" value="SUN"/>
    <property type="match status" value="1"/>
</dbReference>
<feature type="compositionally biased region" description="Polar residues" evidence="5">
    <location>
        <begin position="43"/>
        <end position="52"/>
    </location>
</feature>
<dbReference type="InterPro" id="IPR045119">
    <property type="entry name" value="SUN1-5"/>
</dbReference>
<dbReference type="GO" id="GO:0043495">
    <property type="term" value="F:protein-membrane adaptor activity"/>
    <property type="evidence" value="ECO:0007669"/>
    <property type="project" value="TreeGrafter"/>
</dbReference>
<feature type="domain" description="SUN" evidence="6">
    <location>
        <begin position="755"/>
        <end position="959"/>
    </location>
</feature>
<dbReference type="Pfam" id="PF07738">
    <property type="entry name" value="Sad1_UNC"/>
    <property type="match status" value="1"/>
</dbReference>
<dbReference type="PANTHER" id="PTHR12911">
    <property type="entry name" value="SAD1/UNC-84-LIKE PROTEIN-RELATED"/>
    <property type="match status" value="1"/>
</dbReference>
<evidence type="ECO:0000259" key="6">
    <source>
        <dbReference type="PROSITE" id="PS51469"/>
    </source>
</evidence>
<dbReference type="Gene3D" id="2.60.120.260">
    <property type="entry name" value="Galactose-binding domain-like"/>
    <property type="match status" value="1"/>
</dbReference>
<evidence type="ECO:0000256" key="1">
    <source>
        <dbReference type="ARBA" id="ARBA00004370"/>
    </source>
</evidence>
<sequence>MPPRAVNKRATGTPGRAGSMPVVSPTSGSHRLVQPHLRELQATPASRRQYSYGSGPEPAPSRAERSLRRGQQLDLGHAVGSVLQRQDEEDAQTSKNVMPPPPRPQQDLERDELAGDADLFDAEADLAQQPPDDMSDDRSFITESELFDQATIGSSPKSIPTPALRRGPGRAGQQRPSALRYSEQPLPDQTPAVLEAATEALASEAPARSALQTAPILAPMSLQPTQSVLRNPQRNTAASRAATIHQGTDQASSGLARSRTQAVSPSKFSATQEVASNNNFASNYSDADDALQREIAASDSSDAADAAPPPRTSALFAKSASSQLGRKLQKPTSGRLGSLRQTARSASGSTVVLEAEEPSWLEYIRFQALWDWLMSIMDGFNDGLACTARRLLKLTREYGAQTLGFVVTSMLVLWAAIALSQSGAPGALWDAVPTSVPSGLSPWHGVKGLANSVGNLVHSIPLPSFSRDSDISDLWSREEEEDRTAADYLRQHKKDYSALKKATDFNDVALKKLQKVVPNVVHMELKDGKPVVAEQFWHAVRDLLRADGSFLNMDKEHGEFAVSSDKQWSAIATRLASDPTWTGKLNAGLEDVHSRVEDQVSVSWEAWVRDNEDKIASQLGSAIEQVNAAASGDKLDGVVKTLLEKHVQTDSTIVTREEFIRHLNNEFSGHRDQMRREMEELLPRFKGMLDEAVAVAKSQTPPAGMSRADVTNLVNDMIRKSLASISIEALARGKIHSHWSTDLSNQVNYFALGAGATIDGKRTSPIFDPHKKGFIKEKAYEKGLRGSRPLPPAAALTPWEEEGDCFCGARQQSDRGNPHDVSLSVQLGHQVIPQYIVLDHILPGATTDPGAMPKNIEIYAKYEDPELRGLALDFSAVFFPDGEKAWDYTPQNFGEEFVKIGQFVYEGAQANSGVQIHRLSDELVQMRAWTDQVVVRATDNYGAERHTCFYRVRMYGEKM</sequence>
<dbReference type="EMBL" id="JAGIXG020000003">
    <property type="protein sequence ID" value="KAI6784784.1"/>
    <property type="molecule type" value="Genomic_DNA"/>
</dbReference>
<protein>
    <recommendedName>
        <fullName evidence="6">SUN domain-containing protein</fullName>
    </recommendedName>
</protein>
<dbReference type="OrthoDB" id="342281at2759"/>
<name>A0A9P9Y8L1_9HYPO</name>
<dbReference type="Proteomes" id="UP001055219">
    <property type="component" value="Unassembled WGS sequence"/>
</dbReference>
<keyword evidence="2" id="KW-0812">Transmembrane</keyword>
<reference evidence="7" key="2">
    <citation type="submission" date="2022-07" db="EMBL/GenBank/DDBJ databases">
        <authorList>
            <person name="Goncalves M.F.M."/>
            <person name="Hilario S."/>
            <person name="Van De Peer Y."/>
            <person name="Esteves A.C."/>
            <person name="Alves A."/>
        </authorList>
    </citation>
    <scope>NUCLEOTIDE SEQUENCE</scope>
    <source>
        <strain evidence="7">MUM 19.33</strain>
    </source>
</reference>
<reference evidence="7" key="1">
    <citation type="journal article" date="2021" name="J Fungi (Basel)">
        <title>Genomic and Metabolomic Analyses of the Marine Fungus Emericellopsis cladophorae: Insights into Saltwater Adaptability Mechanisms and Its Biosynthetic Potential.</title>
        <authorList>
            <person name="Goncalves M.F.M."/>
            <person name="Hilario S."/>
            <person name="Van de Peer Y."/>
            <person name="Esteves A.C."/>
            <person name="Alves A."/>
        </authorList>
    </citation>
    <scope>NUCLEOTIDE SEQUENCE</scope>
    <source>
        <strain evidence="7">MUM 19.33</strain>
    </source>
</reference>
<dbReference type="AlphaFoldDB" id="A0A9P9Y8L1"/>
<feature type="compositionally biased region" description="Polar residues" evidence="5">
    <location>
        <begin position="245"/>
        <end position="270"/>
    </location>
</feature>
<evidence type="ECO:0000256" key="2">
    <source>
        <dbReference type="ARBA" id="ARBA00022692"/>
    </source>
</evidence>
<evidence type="ECO:0000313" key="8">
    <source>
        <dbReference type="Proteomes" id="UP001055219"/>
    </source>
</evidence>
<gene>
    <name evidence="7" type="ORF">J7T54_007877</name>
</gene>